<dbReference type="KEGG" id="ehx:EMIHUDRAFT_42335"/>
<dbReference type="eggNOG" id="KOG0660">
    <property type="taxonomic scope" value="Eukaryota"/>
</dbReference>
<dbReference type="Proteomes" id="UP000013827">
    <property type="component" value="Unassembled WGS sequence"/>
</dbReference>
<evidence type="ECO:0000256" key="2">
    <source>
        <dbReference type="ARBA" id="ARBA00022840"/>
    </source>
</evidence>
<keyword evidence="5" id="KW-1185">Reference proteome</keyword>
<dbReference type="PROSITE" id="PS00108">
    <property type="entry name" value="PROTEIN_KINASE_ST"/>
    <property type="match status" value="1"/>
</dbReference>
<keyword evidence="1" id="KW-0547">Nucleotide-binding</keyword>
<accession>A0A0D3KEJ0</accession>
<dbReference type="PaxDb" id="2903-EOD34175"/>
<keyword evidence="2" id="KW-0067">ATP-binding</keyword>
<dbReference type="InterPro" id="IPR011009">
    <property type="entry name" value="Kinase-like_dom_sf"/>
</dbReference>
<dbReference type="PANTHER" id="PTHR24055">
    <property type="entry name" value="MITOGEN-ACTIVATED PROTEIN KINASE"/>
    <property type="match status" value="1"/>
</dbReference>
<sequence>VKKIFDPFADRTDAKRLLREVRLLRVLRHPNVLQLLDMLPSPSLSCSNWRDVYLVTRLYDTNLHRVIYSGQPLSDEHVQYILWQAQSPPYLRHISPYLRHISAISHHCLGVVHRDMKPTNILLNRDCELALADLGLARYIGAAAACGAAPPSRRSSDGSMQPPPGGTGAGLGSLTKYVVTRWYRAPELLVQNQRYDAAVDMWTRCTASPPEIGRDDPRLPETAGKDSLHQLKLIIERLGAPSAAELALIENEQAVRYVASLRPRATEPATAATYGSLFPLANPQLLDLIHQLLQFDPRRRPTAAEAPRHPHL</sequence>
<dbReference type="InterPro" id="IPR008271">
    <property type="entry name" value="Ser/Thr_kinase_AS"/>
</dbReference>
<evidence type="ECO:0000313" key="4">
    <source>
        <dbReference type="EnsemblProtists" id="EOD34175"/>
    </source>
</evidence>
<protein>
    <recommendedName>
        <fullName evidence="3">Protein kinase domain-containing protein</fullName>
    </recommendedName>
</protein>
<proteinExistence type="predicted"/>
<evidence type="ECO:0000313" key="5">
    <source>
        <dbReference type="Proteomes" id="UP000013827"/>
    </source>
</evidence>
<name>A0A0D3KEJ0_EMIH1</name>
<dbReference type="SUPFAM" id="SSF56112">
    <property type="entry name" value="Protein kinase-like (PK-like)"/>
    <property type="match status" value="1"/>
</dbReference>
<dbReference type="Gene3D" id="3.30.200.20">
    <property type="entry name" value="Phosphorylase Kinase, domain 1"/>
    <property type="match status" value="1"/>
</dbReference>
<dbReference type="InterPro" id="IPR000719">
    <property type="entry name" value="Prot_kinase_dom"/>
</dbReference>
<dbReference type="Pfam" id="PF00069">
    <property type="entry name" value="Pkinase"/>
    <property type="match status" value="1"/>
</dbReference>
<evidence type="ECO:0000256" key="1">
    <source>
        <dbReference type="ARBA" id="ARBA00022741"/>
    </source>
</evidence>
<dbReference type="GO" id="GO:0004672">
    <property type="term" value="F:protein kinase activity"/>
    <property type="evidence" value="ECO:0007669"/>
    <property type="project" value="InterPro"/>
</dbReference>
<dbReference type="GO" id="GO:0005524">
    <property type="term" value="F:ATP binding"/>
    <property type="evidence" value="ECO:0007669"/>
    <property type="project" value="UniProtKB-KW"/>
</dbReference>
<dbReference type="SMART" id="SM00220">
    <property type="entry name" value="S_TKc"/>
    <property type="match status" value="1"/>
</dbReference>
<dbReference type="AlphaFoldDB" id="A0A0D3KEJ0"/>
<dbReference type="HOGENOM" id="CLU_000288_181_1_1"/>
<dbReference type="RefSeq" id="XP_005786604.1">
    <property type="nucleotide sequence ID" value="XM_005786547.1"/>
</dbReference>
<dbReference type="InterPro" id="IPR050117">
    <property type="entry name" value="MAPK"/>
</dbReference>
<dbReference type="EnsemblProtists" id="EOD34175">
    <property type="protein sequence ID" value="EOD34175"/>
    <property type="gene ID" value="EMIHUDRAFT_42335"/>
</dbReference>
<dbReference type="PROSITE" id="PS50011">
    <property type="entry name" value="PROTEIN_KINASE_DOM"/>
    <property type="match status" value="1"/>
</dbReference>
<dbReference type="Gene3D" id="1.10.510.10">
    <property type="entry name" value="Transferase(Phosphotransferase) domain 1"/>
    <property type="match status" value="1"/>
</dbReference>
<dbReference type="GeneID" id="17279446"/>
<evidence type="ECO:0000259" key="3">
    <source>
        <dbReference type="PROSITE" id="PS50011"/>
    </source>
</evidence>
<organism evidence="4 5">
    <name type="scientific">Emiliania huxleyi (strain CCMP1516)</name>
    <dbReference type="NCBI Taxonomy" id="280463"/>
    <lineage>
        <taxon>Eukaryota</taxon>
        <taxon>Haptista</taxon>
        <taxon>Haptophyta</taxon>
        <taxon>Prymnesiophyceae</taxon>
        <taxon>Isochrysidales</taxon>
        <taxon>Noelaerhabdaceae</taxon>
        <taxon>Emiliania</taxon>
    </lineage>
</organism>
<reference evidence="4" key="2">
    <citation type="submission" date="2024-10" db="UniProtKB">
        <authorList>
            <consortium name="EnsemblProtists"/>
        </authorList>
    </citation>
    <scope>IDENTIFICATION</scope>
</reference>
<dbReference type="STRING" id="2903.R1F5H9"/>
<feature type="domain" description="Protein kinase" evidence="3">
    <location>
        <begin position="1"/>
        <end position="312"/>
    </location>
</feature>
<reference evidence="5" key="1">
    <citation type="journal article" date="2013" name="Nature">
        <title>Pan genome of the phytoplankton Emiliania underpins its global distribution.</title>
        <authorList>
            <person name="Read B.A."/>
            <person name="Kegel J."/>
            <person name="Klute M.J."/>
            <person name="Kuo A."/>
            <person name="Lefebvre S.C."/>
            <person name="Maumus F."/>
            <person name="Mayer C."/>
            <person name="Miller J."/>
            <person name="Monier A."/>
            <person name="Salamov A."/>
            <person name="Young J."/>
            <person name="Aguilar M."/>
            <person name="Claverie J.M."/>
            <person name="Frickenhaus S."/>
            <person name="Gonzalez K."/>
            <person name="Herman E.K."/>
            <person name="Lin Y.C."/>
            <person name="Napier J."/>
            <person name="Ogata H."/>
            <person name="Sarno A.F."/>
            <person name="Shmutz J."/>
            <person name="Schroeder D."/>
            <person name="de Vargas C."/>
            <person name="Verret F."/>
            <person name="von Dassow P."/>
            <person name="Valentin K."/>
            <person name="Van de Peer Y."/>
            <person name="Wheeler G."/>
            <person name="Dacks J.B."/>
            <person name="Delwiche C.F."/>
            <person name="Dyhrman S.T."/>
            <person name="Glockner G."/>
            <person name="John U."/>
            <person name="Richards T."/>
            <person name="Worden A.Z."/>
            <person name="Zhang X."/>
            <person name="Grigoriev I.V."/>
            <person name="Allen A.E."/>
            <person name="Bidle K."/>
            <person name="Borodovsky M."/>
            <person name="Bowler C."/>
            <person name="Brownlee C."/>
            <person name="Cock J.M."/>
            <person name="Elias M."/>
            <person name="Gladyshev V.N."/>
            <person name="Groth M."/>
            <person name="Guda C."/>
            <person name="Hadaegh A."/>
            <person name="Iglesias-Rodriguez M.D."/>
            <person name="Jenkins J."/>
            <person name="Jones B.M."/>
            <person name="Lawson T."/>
            <person name="Leese F."/>
            <person name="Lindquist E."/>
            <person name="Lobanov A."/>
            <person name="Lomsadze A."/>
            <person name="Malik S.B."/>
            <person name="Marsh M.E."/>
            <person name="Mackinder L."/>
            <person name="Mock T."/>
            <person name="Mueller-Roeber B."/>
            <person name="Pagarete A."/>
            <person name="Parker M."/>
            <person name="Probert I."/>
            <person name="Quesneville H."/>
            <person name="Raines C."/>
            <person name="Rensing S.A."/>
            <person name="Riano-Pachon D.M."/>
            <person name="Richier S."/>
            <person name="Rokitta S."/>
            <person name="Shiraiwa Y."/>
            <person name="Soanes D.M."/>
            <person name="van der Giezen M."/>
            <person name="Wahlund T.M."/>
            <person name="Williams B."/>
            <person name="Wilson W."/>
            <person name="Wolfe G."/>
            <person name="Wurch L.L."/>
        </authorList>
    </citation>
    <scope>NUCLEOTIDE SEQUENCE</scope>
</reference>